<dbReference type="GO" id="GO:0006281">
    <property type="term" value="P:DNA repair"/>
    <property type="evidence" value="ECO:0007669"/>
    <property type="project" value="InterPro"/>
</dbReference>
<evidence type="ECO:0000256" key="1">
    <source>
        <dbReference type="ARBA" id="ARBA00004496"/>
    </source>
</evidence>
<keyword evidence="2" id="KW-0963">Cytoplasm</keyword>
<dbReference type="GO" id="GO:0005730">
    <property type="term" value="C:nucleolus"/>
    <property type="evidence" value="ECO:0007669"/>
    <property type="project" value="TreeGrafter"/>
</dbReference>
<keyword evidence="3" id="KW-0540">Nuclease</keyword>
<dbReference type="AlphaFoldDB" id="A0A6A1V104"/>
<dbReference type="InterPro" id="IPR007581">
    <property type="entry name" value="Endonuclease-V"/>
</dbReference>
<comment type="subcellular location">
    <subcellularLocation>
        <location evidence="1">Cytoplasm</location>
    </subcellularLocation>
</comment>
<evidence type="ECO:0000256" key="2">
    <source>
        <dbReference type="ARBA" id="ARBA00022490"/>
    </source>
</evidence>
<evidence type="ECO:0000256" key="3">
    <source>
        <dbReference type="ARBA" id="ARBA00022722"/>
    </source>
</evidence>
<evidence type="ECO:0000313" key="6">
    <source>
        <dbReference type="EMBL" id="KAB1205000.1"/>
    </source>
</evidence>
<evidence type="ECO:0000313" key="7">
    <source>
        <dbReference type="Proteomes" id="UP000516437"/>
    </source>
</evidence>
<keyword evidence="4 6" id="KW-0255">Endonuclease</keyword>
<reference evidence="6 7" key="1">
    <citation type="journal article" date="2019" name="Plant Biotechnol. J.">
        <title>The red bayberry genome and genetic basis of sex determination.</title>
        <authorList>
            <person name="Jia H.M."/>
            <person name="Jia H.J."/>
            <person name="Cai Q.L."/>
            <person name="Wang Y."/>
            <person name="Zhao H.B."/>
            <person name="Yang W.F."/>
            <person name="Wang G.Y."/>
            <person name="Li Y.H."/>
            <person name="Zhan D.L."/>
            <person name="Shen Y.T."/>
            <person name="Niu Q.F."/>
            <person name="Chang L."/>
            <person name="Qiu J."/>
            <person name="Zhao L."/>
            <person name="Xie H.B."/>
            <person name="Fu W.Y."/>
            <person name="Jin J."/>
            <person name="Li X.W."/>
            <person name="Jiao Y."/>
            <person name="Zhou C.C."/>
            <person name="Tu T."/>
            <person name="Chai C.Y."/>
            <person name="Gao J.L."/>
            <person name="Fan L.J."/>
            <person name="van de Weg E."/>
            <person name="Wang J.Y."/>
            <person name="Gao Z.S."/>
        </authorList>
    </citation>
    <scope>NUCLEOTIDE SEQUENCE [LARGE SCALE GENOMIC DNA]</scope>
    <source>
        <tissue evidence="6">Leaves</tissue>
    </source>
</reference>
<sequence length="357" mass="40534">MEERKEEQEEEMLRYVGGVDVSFSKEDPSVACGSLVVLDIQNFQVVYDDYAVVTLRVPYVPGFLAFREAPILLQLLQRMKKNSASTFYPQVFWLTSLQLGWERIAQDVLKGRLITGDDFSWKLPATTSMEERKEEQEEEMLRYVGGVDVSFSKEDPSVACGSLVVLDIQNFQVVYDDYAVVTLRVPYVPGFLAFREAPILLQLLQRMKKNSASTFYPQLHHVDGLTYSGVRQLLEAKENCTKDFISLKGCSGHTWGVAMRSTLDSLKPIFISIGHRISIDTAVTIAKMTCKYRVPEPIRQMYMRFYSSEKESLKCTRLEIDSGGFHTISNTNIGVLIEIGNTTFQTAYNTIPQVMCL</sequence>
<protein>
    <submittedName>
        <fullName evidence="6">Endonuclease V</fullName>
    </submittedName>
</protein>
<dbReference type="EMBL" id="RXIC02000025">
    <property type="protein sequence ID" value="KAB1205000.1"/>
    <property type="molecule type" value="Genomic_DNA"/>
</dbReference>
<accession>A0A6A1V104</accession>
<dbReference type="PANTHER" id="PTHR28511:SF1">
    <property type="entry name" value="ENDONUCLEASE V"/>
    <property type="match status" value="1"/>
</dbReference>
<dbReference type="GO" id="GO:0003727">
    <property type="term" value="F:single-stranded RNA binding"/>
    <property type="evidence" value="ECO:0007669"/>
    <property type="project" value="TreeGrafter"/>
</dbReference>
<keyword evidence="5" id="KW-0378">Hydrolase</keyword>
<proteinExistence type="predicted"/>
<evidence type="ECO:0000256" key="5">
    <source>
        <dbReference type="ARBA" id="ARBA00022801"/>
    </source>
</evidence>
<organism evidence="6 7">
    <name type="scientific">Morella rubra</name>
    <name type="common">Chinese bayberry</name>
    <dbReference type="NCBI Taxonomy" id="262757"/>
    <lineage>
        <taxon>Eukaryota</taxon>
        <taxon>Viridiplantae</taxon>
        <taxon>Streptophyta</taxon>
        <taxon>Embryophyta</taxon>
        <taxon>Tracheophyta</taxon>
        <taxon>Spermatophyta</taxon>
        <taxon>Magnoliopsida</taxon>
        <taxon>eudicotyledons</taxon>
        <taxon>Gunneridae</taxon>
        <taxon>Pentapetalae</taxon>
        <taxon>rosids</taxon>
        <taxon>fabids</taxon>
        <taxon>Fagales</taxon>
        <taxon>Myricaceae</taxon>
        <taxon>Morella</taxon>
    </lineage>
</organism>
<evidence type="ECO:0000256" key="4">
    <source>
        <dbReference type="ARBA" id="ARBA00022759"/>
    </source>
</evidence>
<dbReference type="GO" id="GO:0005737">
    <property type="term" value="C:cytoplasm"/>
    <property type="evidence" value="ECO:0007669"/>
    <property type="project" value="UniProtKB-SubCell"/>
</dbReference>
<dbReference type="Gene3D" id="3.30.2170.10">
    <property type="entry name" value="archaeoglobus fulgidus dsm 4304 superfamily"/>
    <property type="match status" value="3"/>
</dbReference>
<keyword evidence="7" id="KW-1185">Reference proteome</keyword>
<dbReference type="GO" id="GO:0016891">
    <property type="term" value="F:RNA endonuclease activity producing 5'-phosphomonoesters, hydrolytic mechanism"/>
    <property type="evidence" value="ECO:0007669"/>
    <property type="project" value="TreeGrafter"/>
</dbReference>
<dbReference type="OrthoDB" id="20018at2759"/>
<name>A0A6A1V104_9ROSI</name>
<gene>
    <name evidence="6" type="ORF">CJ030_MR7G008315</name>
</gene>
<dbReference type="Proteomes" id="UP000516437">
    <property type="component" value="Chromosome 7"/>
</dbReference>
<comment type="caution">
    <text evidence="6">The sequence shown here is derived from an EMBL/GenBank/DDBJ whole genome shotgun (WGS) entry which is preliminary data.</text>
</comment>
<dbReference type="PANTHER" id="PTHR28511">
    <property type="entry name" value="ENDONUCLEASE V"/>
    <property type="match status" value="1"/>
</dbReference>
<dbReference type="Pfam" id="PF04493">
    <property type="entry name" value="Endonuclease_5"/>
    <property type="match status" value="3"/>
</dbReference>